<evidence type="ECO:0000313" key="2">
    <source>
        <dbReference type="Proteomes" id="UP000247409"/>
    </source>
</evidence>
<reference evidence="1 2" key="1">
    <citation type="journal article" date="2018" name="Mol. Biol. Evol.">
        <title>Analysis of the draft genome of the red seaweed Gracilariopsis chorda provides insights into genome size evolution in Rhodophyta.</title>
        <authorList>
            <person name="Lee J."/>
            <person name="Yang E.C."/>
            <person name="Graf L."/>
            <person name="Yang J.H."/>
            <person name="Qiu H."/>
            <person name="Zel Zion U."/>
            <person name="Chan C.X."/>
            <person name="Stephens T.G."/>
            <person name="Weber A.P.M."/>
            <person name="Boo G.H."/>
            <person name="Boo S.M."/>
            <person name="Kim K.M."/>
            <person name="Shin Y."/>
            <person name="Jung M."/>
            <person name="Lee S.J."/>
            <person name="Yim H.S."/>
            <person name="Lee J.H."/>
            <person name="Bhattacharya D."/>
            <person name="Yoon H.S."/>
        </authorList>
    </citation>
    <scope>NUCLEOTIDE SEQUENCE [LARGE SCALE GENOMIC DNA]</scope>
    <source>
        <strain evidence="1 2">SKKU-2015</strain>
        <tissue evidence="1">Whole body</tissue>
    </source>
</reference>
<evidence type="ECO:0000313" key="1">
    <source>
        <dbReference type="EMBL" id="PXF44909.1"/>
    </source>
</evidence>
<protein>
    <submittedName>
        <fullName evidence="1">Uncharacterized protein</fullName>
    </submittedName>
</protein>
<organism evidence="1 2">
    <name type="scientific">Gracilariopsis chorda</name>
    <dbReference type="NCBI Taxonomy" id="448386"/>
    <lineage>
        <taxon>Eukaryota</taxon>
        <taxon>Rhodophyta</taxon>
        <taxon>Florideophyceae</taxon>
        <taxon>Rhodymeniophycidae</taxon>
        <taxon>Gracilariales</taxon>
        <taxon>Gracilariaceae</taxon>
        <taxon>Gracilariopsis</taxon>
    </lineage>
</organism>
<accession>A0A2V3IS15</accession>
<comment type="caution">
    <text evidence="1">The sequence shown here is derived from an EMBL/GenBank/DDBJ whole genome shotgun (WGS) entry which is preliminary data.</text>
</comment>
<dbReference type="AlphaFoldDB" id="A0A2V3IS15"/>
<dbReference type="Proteomes" id="UP000247409">
    <property type="component" value="Unassembled WGS sequence"/>
</dbReference>
<sequence>MFKWKNGISFWDESHGLKDASKSHLKILFSTSLPAVKVLCQRANEKAVTLSLSNCFKNERGISNSLRDILSTSKRLESLALPKDLENVRTEFSALANMSEGMRSYLLQSAEMSYTTQRSIYRFKQKVHRKLKMLEFKIIWHIGELEKQIKSLDVSYSDLGALLTSLRPYSVKEDGRAVHVLLRKALHEARMNSRASRITYYHWLVSRGLAPERCHRTKNSMTMCDGIVRSVSQTGNKKQTSCGTCGDHMVRLTMQAYATFADMIGTWLACNVLAATKTCVRISFREWLSGLRTKVGMDLECTLRNCHLLSVTNAVLVTLCMILVWRSVRDGRNLLSGPKVDHLCLVIERELRNNNEELRSKRVELQNLRISGRAEAICDTSAEMCRLAELCLKRCRDMEVAYQKVVTENQKRCRRGAGAKKERVGRSGIGT</sequence>
<name>A0A2V3IS15_9FLOR</name>
<dbReference type="EMBL" id="NBIV01000078">
    <property type="protein sequence ID" value="PXF44909.1"/>
    <property type="molecule type" value="Genomic_DNA"/>
</dbReference>
<proteinExistence type="predicted"/>
<gene>
    <name evidence="1" type="ORF">BWQ96_05329</name>
</gene>
<keyword evidence="2" id="KW-1185">Reference proteome</keyword>